<keyword evidence="3" id="KW-1185">Reference proteome</keyword>
<evidence type="ECO:0000313" key="2">
    <source>
        <dbReference type="EMBL" id="TBU51429.1"/>
    </source>
</evidence>
<reference evidence="2 3" key="1">
    <citation type="submission" date="2019-01" db="EMBL/GenBank/DDBJ databases">
        <title>Draft genome sequences of three monokaryotic isolates of the white-rot basidiomycete fungus Dichomitus squalens.</title>
        <authorList>
            <consortium name="DOE Joint Genome Institute"/>
            <person name="Lopez S.C."/>
            <person name="Andreopoulos B."/>
            <person name="Pangilinan J."/>
            <person name="Lipzen A."/>
            <person name="Riley R."/>
            <person name="Ahrendt S."/>
            <person name="Ng V."/>
            <person name="Barry K."/>
            <person name="Daum C."/>
            <person name="Grigoriev I.V."/>
            <person name="Hilden K.S."/>
            <person name="Makela M.R."/>
            <person name="de Vries R.P."/>
        </authorList>
    </citation>
    <scope>NUCLEOTIDE SEQUENCE [LARGE SCALE GENOMIC DNA]</scope>
    <source>
        <strain evidence="2 3">CBS 464.89</strain>
    </source>
</reference>
<evidence type="ECO:0000313" key="3">
    <source>
        <dbReference type="Proteomes" id="UP000292082"/>
    </source>
</evidence>
<dbReference type="Proteomes" id="UP000292082">
    <property type="component" value="Unassembled WGS sequence"/>
</dbReference>
<gene>
    <name evidence="2" type="ORF">BD310DRAFT_910676</name>
</gene>
<feature type="compositionally biased region" description="Polar residues" evidence="1">
    <location>
        <begin position="168"/>
        <end position="178"/>
    </location>
</feature>
<proteinExistence type="predicted"/>
<feature type="compositionally biased region" description="Polar residues" evidence="1">
    <location>
        <begin position="98"/>
        <end position="126"/>
    </location>
</feature>
<sequence>MVLSTTDVSSRASLVWNNIEGYGYYGLYRVQTAPKNALAGQHATAHRVARTQPPTARHRLDLINMDVCPAYISDPRIRSSWSEYPPYVRQALLGNISTNEGGTAGTSAHQAATPQAIQTGMPSPQGQPFFAQRSVRDGPRAGGEEERGRTRVQGPQTSSSPRRDSRNTPRTPETSPLV</sequence>
<dbReference type="AlphaFoldDB" id="A0A4Q9P9U0"/>
<organism evidence="2 3">
    <name type="scientific">Dichomitus squalens</name>
    <dbReference type="NCBI Taxonomy" id="114155"/>
    <lineage>
        <taxon>Eukaryota</taxon>
        <taxon>Fungi</taxon>
        <taxon>Dikarya</taxon>
        <taxon>Basidiomycota</taxon>
        <taxon>Agaricomycotina</taxon>
        <taxon>Agaricomycetes</taxon>
        <taxon>Polyporales</taxon>
        <taxon>Polyporaceae</taxon>
        <taxon>Dichomitus</taxon>
    </lineage>
</organism>
<feature type="region of interest" description="Disordered" evidence="1">
    <location>
        <begin position="98"/>
        <end position="178"/>
    </location>
</feature>
<dbReference type="EMBL" id="ML145323">
    <property type="protein sequence ID" value="TBU51429.1"/>
    <property type="molecule type" value="Genomic_DNA"/>
</dbReference>
<protein>
    <submittedName>
        <fullName evidence="2">Uncharacterized protein</fullName>
    </submittedName>
</protein>
<feature type="compositionally biased region" description="Basic and acidic residues" evidence="1">
    <location>
        <begin position="134"/>
        <end position="149"/>
    </location>
</feature>
<name>A0A4Q9P9U0_9APHY</name>
<evidence type="ECO:0000256" key="1">
    <source>
        <dbReference type="SAM" id="MobiDB-lite"/>
    </source>
</evidence>
<accession>A0A4Q9P9U0</accession>